<protein>
    <submittedName>
        <fullName evidence="2">Uncharacterized protein</fullName>
    </submittedName>
</protein>
<keyword evidence="3" id="KW-1185">Reference proteome</keyword>
<accession>A0AA94EEI7</accession>
<evidence type="ECO:0000313" key="3">
    <source>
        <dbReference type="Proteomes" id="UP000286680"/>
    </source>
</evidence>
<keyword evidence="1" id="KW-0472">Membrane</keyword>
<feature type="transmembrane region" description="Helical" evidence="1">
    <location>
        <begin position="7"/>
        <end position="30"/>
    </location>
</feature>
<evidence type="ECO:0000313" key="2">
    <source>
        <dbReference type="EMBL" id="RUO40358.1"/>
    </source>
</evidence>
<dbReference type="RefSeq" id="WP_126820389.1">
    <property type="nucleotide sequence ID" value="NZ_PIPS01000004.1"/>
</dbReference>
<keyword evidence="1" id="KW-1133">Transmembrane helix</keyword>
<evidence type="ECO:0000256" key="1">
    <source>
        <dbReference type="SAM" id="Phobius"/>
    </source>
</evidence>
<organism evidence="2 3">
    <name type="scientific">Idiomarina aquatica</name>
    <dbReference type="NCBI Taxonomy" id="1327752"/>
    <lineage>
        <taxon>Bacteria</taxon>
        <taxon>Pseudomonadati</taxon>
        <taxon>Pseudomonadota</taxon>
        <taxon>Gammaproteobacteria</taxon>
        <taxon>Alteromonadales</taxon>
        <taxon>Idiomarinaceae</taxon>
        <taxon>Idiomarina</taxon>
    </lineage>
</organism>
<dbReference type="AlphaFoldDB" id="A0AA94EEI7"/>
<proteinExistence type="predicted"/>
<name>A0AA94EEI7_9GAMM</name>
<gene>
    <name evidence="2" type="ORF">CWE23_12190</name>
</gene>
<sequence>MSLKTCIIRYFPHIVITLMLVLVAIITWVVTHGEVTRLTTRIAEQEAQLQRFHHYQQVLSEQQPPVERKLRFDWQIAAWANQLSLQLTLQPLSHDRTTLTVTANGRPLALQQLLSLIMEYSIDGRWQQPWQLQRLSWKVAAAGSAQVSWQVTANMAATVDANSSLNAPEVSQVDSVNGICSDSSPSLSEHHPSLNQLQLLAIIQSSAVQQNSLVYWRTADGDRIATKIHDWFSEPLAQITDIQADHVQLTHWTQVEDCWLTRKHYQRLQEH</sequence>
<dbReference type="Proteomes" id="UP000286680">
    <property type="component" value="Unassembled WGS sequence"/>
</dbReference>
<reference evidence="3" key="1">
    <citation type="journal article" date="2018" name="Front. Microbiol.">
        <title>Genome-Based Analysis Reveals the Taxonomy and Diversity of the Family Idiomarinaceae.</title>
        <authorList>
            <person name="Liu Y."/>
            <person name="Lai Q."/>
            <person name="Shao Z."/>
        </authorList>
    </citation>
    <scope>NUCLEOTIDE SEQUENCE [LARGE SCALE GENOMIC DNA]</scope>
    <source>
        <strain evidence="3">SN-14</strain>
    </source>
</reference>
<dbReference type="EMBL" id="PIPS01000004">
    <property type="protein sequence ID" value="RUO40358.1"/>
    <property type="molecule type" value="Genomic_DNA"/>
</dbReference>
<comment type="caution">
    <text evidence="2">The sequence shown here is derived from an EMBL/GenBank/DDBJ whole genome shotgun (WGS) entry which is preliminary data.</text>
</comment>
<keyword evidence="1" id="KW-0812">Transmembrane</keyword>